<dbReference type="EMBL" id="CP020028">
    <property type="protein sequence ID" value="ASR45244.1"/>
    <property type="molecule type" value="Genomic_DNA"/>
</dbReference>
<dbReference type="PRINTS" id="PR01011">
    <property type="entry name" value="GLUTPROXDASE"/>
</dbReference>
<dbReference type="InterPro" id="IPR029760">
    <property type="entry name" value="GPX_CS"/>
</dbReference>
<dbReference type="PROSITE" id="PS51355">
    <property type="entry name" value="GLUTATHIONE_PEROXID_3"/>
    <property type="match status" value="1"/>
</dbReference>
<dbReference type="GO" id="GO:0004601">
    <property type="term" value="F:peroxidase activity"/>
    <property type="evidence" value="ECO:0007669"/>
    <property type="project" value="UniProtKB-KW"/>
</dbReference>
<dbReference type="Gene3D" id="3.40.30.10">
    <property type="entry name" value="Glutaredoxin"/>
    <property type="match status" value="1"/>
</dbReference>
<dbReference type="InterPro" id="IPR013766">
    <property type="entry name" value="Thioredoxin_domain"/>
</dbReference>
<dbReference type="GO" id="GO:0034599">
    <property type="term" value="P:cellular response to oxidative stress"/>
    <property type="evidence" value="ECO:0007669"/>
    <property type="project" value="TreeGrafter"/>
</dbReference>
<dbReference type="Pfam" id="PF00255">
    <property type="entry name" value="GSHPx"/>
    <property type="match status" value="1"/>
</dbReference>
<keyword evidence="8" id="KW-1185">Reference proteome</keyword>
<dbReference type="AlphaFoldDB" id="A0A222WGI4"/>
<name>A0A222WGI4_9BACL</name>
<organism evidence="7 8">
    <name type="scientific">Paenibacillus kribbensis</name>
    <dbReference type="NCBI Taxonomy" id="172713"/>
    <lineage>
        <taxon>Bacteria</taxon>
        <taxon>Bacillati</taxon>
        <taxon>Bacillota</taxon>
        <taxon>Bacilli</taxon>
        <taxon>Bacillales</taxon>
        <taxon>Paenibacillaceae</taxon>
        <taxon>Paenibacillus</taxon>
    </lineage>
</organism>
<evidence type="ECO:0000256" key="2">
    <source>
        <dbReference type="ARBA" id="ARBA00022559"/>
    </source>
</evidence>
<dbReference type="OrthoDB" id="9789406at2"/>
<feature type="active site" evidence="4">
    <location>
        <position position="35"/>
    </location>
</feature>
<dbReference type="PROSITE" id="PS51352">
    <property type="entry name" value="THIOREDOXIN_2"/>
    <property type="match status" value="1"/>
</dbReference>
<dbReference type="SUPFAM" id="SSF52833">
    <property type="entry name" value="Thioredoxin-like"/>
    <property type="match status" value="1"/>
</dbReference>
<evidence type="ECO:0000313" key="7">
    <source>
        <dbReference type="EMBL" id="ASR45244.1"/>
    </source>
</evidence>
<dbReference type="KEGG" id="pkb:B4V02_00220"/>
<protein>
    <recommendedName>
        <fullName evidence="5">Glutathione peroxidase</fullName>
    </recommendedName>
</protein>
<feature type="domain" description="Thioredoxin" evidence="6">
    <location>
        <begin position="1"/>
        <end position="181"/>
    </location>
</feature>
<gene>
    <name evidence="7" type="ORF">B4V02_00220</name>
</gene>
<dbReference type="RefSeq" id="WP_094153332.1">
    <property type="nucleotide sequence ID" value="NZ_CP020028.1"/>
</dbReference>
<reference evidence="7 8" key="1">
    <citation type="submission" date="2017-03" db="EMBL/GenBank/DDBJ databases">
        <title>Complete genome sequence of Paenibacillus Kribbensis producing bioflocculants.</title>
        <authorList>
            <person name="Lee H.-G."/>
            <person name="Oh H.-M."/>
        </authorList>
    </citation>
    <scope>NUCLEOTIDE SEQUENCE [LARGE SCALE GENOMIC DNA]</scope>
    <source>
        <strain evidence="7 8">AM49</strain>
    </source>
</reference>
<keyword evidence="3 5" id="KW-0560">Oxidoreductase</keyword>
<dbReference type="InterPro" id="IPR036249">
    <property type="entry name" value="Thioredoxin-like_sf"/>
</dbReference>
<proteinExistence type="inferred from homology"/>
<evidence type="ECO:0000256" key="4">
    <source>
        <dbReference type="PIRSR" id="PIRSR000303-1"/>
    </source>
</evidence>
<evidence type="ECO:0000313" key="8">
    <source>
        <dbReference type="Proteomes" id="UP000214666"/>
    </source>
</evidence>
<evidence type="ECO:0000256" key="1">
    <source>
        <dbReference type="ARBA" id="ARBA00006926"/>
    </source>
</evidence>
<evidence type="ECO:0000256" key="3">
    <source>
        <dbReference type="ARBA" id="ARBA00023002"/>
    </source>
</evidence>
<dbReference type="InterPro" id="IPR000889">
    <property type="entry name" value="Glutathione_peroxidase"/>
</dbReference>
<evidence type="ECO:0000256" key="5">
    <source>
        <dbReference type="RuleBase" id="RU000499"/>
    </source>
</evidence>
<dbReference type="CDD" id="cd00340">
    <property type="entry name" value="GSH_Peroxidase"/>
    <property type="match status" value="1"/>
</dbReference>
<accession>A0A222WGI4</accession>
<comment type="similarity">
    <text evidence="1 5">Belongs to the glutathione peroxidase family.</text>
</comment>
<dbReference type="PIRSF" id="PIRSF000303">
    <property type="entry name" value="Glutathion_perox"/>
    <property type="match status" value="1"/>
</dbReference>
<dbReference type="Proteomes" id="UP000214666">
    <property type="component" value="Chromosome"/>
</dbReference>
<evidence type="ECO:0000259" key="6">
    <source>
        <dbReference type="PROSITE" id="PS51352"/>
    </source>
</evidence>
<dbReference type="PROSITE" id="PS00763">
    <property type="entry name" value="GLUTATHIONE_PEROXID_2"/>
    <property type="match status" value="1"/>
</dbReference>
<dbReference type="PANTHER" id="PTHR11592">
    <property type="entry name" value="GLUTATHIONE PEROXIDASE"/>
    <property type="match status" value="1"/>
</dbReference>
<sequence length="181" mass="20844">MSIYDFQATTIYGKPVEFSEYRGKVLLIVNTASKCSFSSQFADLQKLYESRKGQGFEILAFPCNQFNEKEPGSHSELQEVYQNEHGITFPLFEKTDVRGPSSLPLFQYLTQQAPFQGFDPQTKEGRFMDSFLRDKHPEIYADDGIKWNFSKFLIDRDGHVRGRFEVTTELSTIEAVIQSLI</sequence>
<dbReference type="PANTHER" id="PTHR11592:SF78">
    <property type="entry name" value="GLUTATHIONE PEROXIDASE"/>
    <property type="match status" value="1"/>
</dbReference>
<keyword evidence="2 5" id="KW-0575">Peroxidase</keyword>